<keyword evidence="3" id="KW-0964">Secreted</keyword>
<dbReference type="PANTHER" id="PTHR21050">
    <property type="entry name" value="MIDKINE AND PLEIOTROPHIN 1, ISOFORM A-RELATED"/>
    <property type="match status" value="1"/>
</dbReference>
<evidence type="ECO:0000313" key="10">
    <source>
        <dbReference type="RefSeq" id="XP_026273991.1"/>
    </source>
</evidence>
<evidence type="ECO:0000259" key="8">
    <source>
        <dbReference type="Pfam" id="PF01091"/>
    </source>
</evidence>
<dbReference type="KEGG" id="foc:113203489"/>
<dbReference type="SUPFAM" id="SSF57288">
    <property type="entry name" value="Midkine"/>
    <property type="match status" value="1"/>
</dbReference>
<evidence type="ECO:0000256" key="3">
    <source>
        <dbReference type="ARBA" id="ARBA00022525"/>
    </source>
</evidence>
<evidence type="ECO:0000256" key="5">
    <source>
        <dbReference type="ARBA" id="ARBA00023157"/>
    </source>
</evidence>
<dbReference type="GeneID" id="113203489"/>
<feature type="region of interest" description="Disordered" evidence="6">
    <location>
        <begin position="109"/>
        <end position="148"/>
    </location>
</feature>
<evidence type="ECO:0000256" key="7">
    <source>
        <dbReference type="SAM" id="SignalP"/>
    </source>
</evidence>
<comment type="subcellular location">
    <subcellularLocation>
        <location evidence="1">Secreted</location>
    </subcellularLocation>
</comment>
<evidence type="ECO:0000256" key="6">
    <source>
        <dbReference type="SAM" id="MobiDB-lite"/>
    </source>
</evidence>
<reference evidence="10" key="1">
    <citation type="submission" date="2025-08" db="UniProtKB">
        <authorList>
            <consortium name="RefSeq"/>
        </authorList>
    </citation>
    <scope>IDENTIFICATION</scope>
    <source>
        <tissue evidence="10">Whole organism</tissue>
    </source>
</reference>
<dbReference type="Pfam" id="PF01091">
    <property type="entry name" value="PTN_MK_C"/>
    <property type="match status" value="1"/>
</dbReference>
<feature type="domain" description="Pleiotrophin/Midkine C-terminal" evidence="8">
    <location>
        <begin position="48"/>
        <end position="91"/>
    </location>
</feature>
<feature type="compositionally biased region" description="Polar residues" evidence="6">
    <location>
        <begin position="118"/>
        <end position="127"/>
    </location>
</feature>
<dbReference type="GO" id="GO:0005576">
    <property type="term" value="C:extracellular region"/>
    <property type="evidence" value="ECO:0007669"/>
    <property type="project" value="UniProtKB-SubCell"/>
</dbReference>
<evidence type="ECO:0000313" key="9">
    <source>
        <dbReference type="Proteomes" id="UP000504606"/>
    </source>
</evidence>
<dbReference type="GO" id="GO:0008201">
    <property type="term" value="F:heparin binding"/>
    <property type="evidence" value="ECO:0007669"/>
    <property type="project" value="TreeGrafter"/>
</dbReference>
<keyword evidence="9" id="KW-1185">Reference proteome</keyword>
<dbReference type="GO" id="GO:0008083">
    <property type="term" value="F:growth factor activity"/>
    <property type="evidence" value="ECO:0007669"/>
    <property type="project" value="InterPro"/>
</dbReference>
<dbReference type="OrthoDB" id="8818336at2759"/>
<gene>
    <name evidence="10" type="primary">LOC113203489</name>
</gene>
<proteinExistence type="inferred from homology"/>
<protein>
    <submittedName>
        <fullName evidence="10">Uncharacterized protein LOC113203489</fullName>
    </submittedName>
</protein>
<accession>A0A6J1S5F9</accession>
<keyword evidence="5" id="KW-1015">Disulfide bond</keyword>
<comment type="similarity">
    <text evidence="2">Belongs to the pleiotrophin family.</text>
</comment>
<feature type="chain" id="PRO_5026828282" evidence="7">
    <location>
        <begin position="24"/>
        <end position="148"/>
    </location>
</feature>
<feature type="signal peptide" evidence="7">
    <location>
        <begin position="1"/>
        <end position="23"/>
    </location>
</feature>
<evidence type="ECO:0000256" key="4">
    <source>
        <dbReference type="ARBA" id="ARBA00022729"/>
    </source>
</evidence>
<dbReference type="InterPro" id="IPR020091">
    <property type="entry name" value="PTN/MK_diS_sf"/>
</dbReference>
<evidence type="ECO:0000256" key="1">
    <source>
        <dbReference type="ARBA" id="ARBA00004613"/>
    </source>
</evidence>
<organism evidence="9 10">
    <name type="scientific">Frankliniella occidentalis</name>
    <name type="common">Western flower thrips</name>
    <name type="synonym">Euthrips occidentalis</name>
    <dbReference type="NCBI Taxonomy" id="133901"/>
    <lineage>
        <taxon>Eukaryota</taxon>
        <taxon>Metazoa</taxon>
        <taxon>Ecdysozoa</taxon>
        <taxon>Arthropoda</taxon>
        <taxon>Hexapoda</taxon>
        <taxon>Insecta</taxon>
        <taxon>Pterygota</taxon>
        <taxon>Neoptera</taxon>
        <taxon>Paraneoptera</taxon>
        <taxon>Thysanoptera</taxon>
        <taxon>Terebrantia</taxon>
        <taxon>Thripoidea</taxon>
        <taxon>Thripidae</taxon>
        <taxon>Frankliniella</taxon>
    </lineage>
</organism>
<dbReference type="FunFam" id="2.30.90.10:FF:000001">
    <property type="entry name" value="Pleiotrophin"/>
    <property type="match status" value="1"/>
</dbReference>
<dbReference type="GO" id="GO:0048332">
    <property type="term" value="P:mesoderm morphogenesis"/>
    <property type="evidence" value="ECO:0007669"/>
    <property type="project" value="TreeGrafter"/>
</dbReference>
<name>A0A6J1S5F9_FRAOC</name>
<dbReference type="InterPro" id="IPR038130">
    <property type="entry name" value="PTN/MK_C_dom_sf"/>
</dbReference>
<dbReference type="Gene3D" id="2.30.90.10">
    <property type="entry name" value="Heparin-binding Growth Factor, Midkine, Chain A- C-terminal Domain"/>
    <property type="match status" value="2"/>
</dbReference>
<dbReference type="AlphaFoldDB" id="A0A6J1S5F9"/>
<dbReference type="RefSeq" id="XP_026273991.1">
    <property type="nucleotide sequence ID" value="XM_026418206.2"/>
</dbReference>
<feature type="compositionally biased region" description="Basic residues" evidence="6">
    <location>
        <begin position="128"/>
        <end position="148"/>
    </location>
</feature>
<sequence length="148" mass="16483">MKWGLSVVAVVALLFLALAAADGEVWEEDDGEVLIRSERGAKARNDPCRYAKGAWSECDTKTNTRTRTLTLKKGDAATCEQTKTIQKKCKKACRYDKGAWADCANGRMTRTDALRPNSDPSCEQARQITKKCKPKGQKKTKGTRRNKQ</sequence>
<dbReference type="Proteomes" id="UP000504606">
    <property type="component" value="Unplaced"/>
</dbReference>
<evidence type="ECO:0000256" key="2">
    <source>
        <dbReference type="ARBA" id="ARBA00005403"/>
    </source>
</evidence>
<dbReference type="InterPro" id="IPR020090">
    <property type="entry name" value="PTN/MK_C_dom"/>
</dbReference>
<keyword evidence="4 7" id="KW-0732">Signal</keyword>
<dbReference type="PANTHER" id="PTHR21050:SF1">
    <property type="entry name" value="MIDKINE AND PLEIOTROPHIN 1, ISOFORM A-RELATED"/>
    <property type="match status" value="1"/>
</dbReference>